<name>A0A085ZMV2_9FLAO</name>
<accession>A0A085ZMV2</accession>
<sequence>MKINPFILIKLILLLFMSVGVGITIFMIKQNVRIIGPYVFSGLFTLFPAFLFYGFTSGFSVSEKTMKKQEERRKNVLFDDDGIWYNLPLFDTTLFINWKTIEAVTYTNYQSDDNAKFLFYLTQPAAVTMAEKRFWLNKIFPFVMKNKTEIEIEDDCRNFYEIPKMLSNHLSNTNPIDLDQDHRKGTLISSKTTFKNNTIKTEQYWKPNNNYDREKVIFDKHNRTFEQICQAKRNQRIN</sequence>
<gene>
    <name evidence="2" type="ORF">IW19_09645</name>
</gene>
<evidence type="ECO:0000313" key="3">
    <source>
        <dbReference type="Proteomes" id="UP000028715"/>
    </source>
</evidence>
<evidence type="ECO:0000256" key="1">
    <source>
        <dbReference type="SAM" id="Phobius"/>
    </source>
</evidence>
<keyword evidence="3" id="KW-1185">Reference proteome</keyword>
<dbReference type="RefSeq" id="WP_035683471.1">
    <property type="nucleotide sequence ID" value="NZ_JPRL01000001.1"/>
</dbReference>
<evidence type="ECO:0000313" key="2">
    <source>
        <dbReference type="EMBL" id="KFF05766.1"/>
    </source>
</evidence>
<feature type="transmembrane region" description="Helical" evidence="1">
    <location>
        <begin position="6"/>
        <end position="28"/>
    </location>
</feature>
<protein>
    <submittedName>
        <fullName evidence="2">Uncharacterized protein</fullName>
    </submittedName>
</protein>
<dbReference type="EMBL" id="JPRL01000001">
    <property type="protein sequence ID" value="KFF05766.1"/>
    <property type="molecule type" value="Genomic_DNA"/>
</dbReference>
<dbReference type="Proteomes" id="UP000028715">
    <property type="component" value="Unassembled WGS sequence"/>
</dbReference>
<dbReference type="STRING" id="362418.IW19_09645"/>
<reference evidence="2 3" key="1">
    <citation type="submission" date="2014-07" db="EMBL/GenBank/DDBJ databases">
        <title>Genome of Flavobacterium reichenbachii LMG 25512.</title>
        <authorList>
            <person name="Stropko S.J."/>
            <person name="Pipes S.E."/>
            <person name="Newman J.D."/>
        </authorList>
    </citation>
    <scope>NUCLEOTIDE SEQUENCE [LARGE SCALE GENOMIC DNA]</scope>
    <source>
        <strain evidence="2 3">LMG 25512</strain>
    </source>
</reference>
<keyword evidence="1" id="KW-0472">Membrane</keyword>
<organism evidence="2 3">
    <name type="scientific">Flavobacterium reichenbachii</name>
    <dbReference type="NCBI Taxonomy" id="362418"/>
    <lineage>
        <taxon>Bacteria</taxon>
        <taxon>Pseudomonadati</taxon>
        <taxon>Bacteroidota</taxon>
        <taxon>Flavobacteriia</taxon>
        <taxon>Flavobacteriales</taxon>
        <taxon>Flavobacteriaceae</taxon>
        <taxon>Flavobacterium</taxon>
    </lineage>
</organism>
<dbReference type="OrthoDB" id="713704at2"/>
<keyword evidence="1" id="KW-0812">Transmembrane</keyword>
<keyword evidence="1" id="KW-1133">Transmembrane helix</keyword>
<dbReference type="AlphaFoldDB" id="A0A085ZMV2"/>
<dbReference type="eggNOG" id="ENOG5033R8B">
    <property type="taxonomic scope" value="Bacteria"/>
</dbReference>
<proteinExistence type="predicted"/>
<comment type="caution">
    <text evidence="2">The sequence shown here is derived from an EMBL/GenBank/DDBJ whole genome shotgun (WGS) entry which is preliminary data.</text>
</comment>
<feature type="transmembrane region" description="Helical" evidence="1">
    <location>
        <begin position="35"/>
        <end position="55"/>
    </location>
</feature>